<protein>
    <recommendedName>
        <fullName evidence="7">Ig-like domain-containing protein</fullName>
    </recommendedName>
</protein>
<dbReference type="GO" id="GO:0016020">
    <property type="term" value="C:membrane"/>
    <property type="evidence" value="ECO:0007669"/>
    <property type="project" value="UniProtKB-SubCell"/>
</dbReference>
<dbReference type="PANTHER" id="PTHR19256:SF65">
    <property type="entry name" value="T CELL RECEPTOR GAMMA CONSTANT 1-RELATED"/>
    <property type="match status" value="1"/>
</dbReference>
<comment type="subcellular location">
    <subcellularLocation>
        <location evidence="1">Membrane</location>
    </subcellularLocation>
</comment>
<dbReference type="Proteomes" id="UP000694393">
    <property type="component" value="Unplaced"/>
</dbReference>
<keyword evidence="6" id="KW-0393">Immunoglobulin domain</keyword>
<evidence type="ECO:0000256" key="6">
    <source>
        <dbReference type="ARBA" id="ARBA00023319"/>
    </source>
</evidence>
<evidence type="ECO:0000313" key="9">
    <source>
        <dbReference type="Proteomes" id="UP000694393"/>
    </source>
</evidence>
<evidence type="ECO:0000256" key="2">
    <source>
        <dbReference type="ARBA" id="ARBA00022692"/>
    </source>
</evidence>
<evidence type="ECO:0000259" key="7">
    <source>
        <dbReference type="PROSITE" id="PS50835"/>
    </source>
</evidence>
<dbReference type="InterPro" id="IPR007110">
    <property type="entry name" value="Ig-like_dom"/>
</dbReference>
<evidence type="ECO:0000256" key="3">
    <source>
        <dbReference type="ARBA" id="ARBA00022989"/>
    </source>
</evidence>
<dbReference type="PANTHER" id="PTHR19256">
    <property type="entry name" value="T-CELL RECEPTOR GAMMA CHAIN"/>
    <property type="match status" value="1"/>
</dbReference>
<dbReference type="Gene3D" id="2.60.40.10">
    <property type="entry name" value="Immunoglobulins"/>
    <property type="match status" value="1"/>
</dbReference>
<dbReference type="PROSITE" id="PS50835">
    <property type="entry name" value="IG_LIKE"/>
    <property type="match status" value="1"/>
</dbReference>
<evidence type="ECO:0000256" key="5">
    <source>
        <dbReference type="ARBA" id="ARBA00023170"/>
    </source>
</evidence>
<feature type="domain" description="Ig-like" evidence="7">
    <location>
        <begin position="18"/>
        <end position="125"/>
    </location>
</feature>
<organism evidence="8 9">
    <name type="scientific">Pelusios castaneus</name>
    <name type="common">West African mud turtle</name>
    <dbReference type="NCBI Taxonomy" id="367368"/>
    <lineage>
        <taxon>Eukaryota</taxon>
        <taxon>Metazoa</taxon>
        <taxon>Chordata</taxon>
        <taxon>Craniata</taxon>
        <taxon>Vertebrata</taxon>
        <taxon>Euteleostomi</taxon>
        <taxon>Archelosauria</taxon>
        <taxon>Testudinata</taxon>
        <taxon>Testudines</taxon>
        <taxon>Pleurodira</taxon>
        <taxon>Pelomedusidae</taxon>
        <taxon>Pelusios</taxon>
    </lineage>
</organism>
<evidence type="ECO:0000313" key="8">
    <source>
        <dbReference type="Ensembl" id="ENSPCEP00000024556.1"/>
    </source>
</evidence>
<dbReference type="AlphaFoldDB" id="A0A8C8SSU3"/>
<keyword evidence="2" id="KW-0812">Transmembrane</keyword>
<dbReference type="Ensembl" id="ENSPCET00000025371.1">
    <property type="protein sequence ID" value="ENSPCEP00000024556.1"/>
    <property type="gene ID" value="ENSPCEG00000018551.1"/>
</dbReference>
<sequence length="125" mass="14465">MFIQFHIKWHLSLFSVDGEAQKLTQPQMSITRGERKTARIECHVVGFSENDYIHWYRQKPDAALERILYFSTGNPVFDQVSDRGKFEVRKESSGSICILTVPRTTKSDTATYYCAAWDDTVLESH</sequence>
<keyword evidence="9" id="KW-1185">Reference proteome</keyword>
<evidence type="ECO:0000256" key="4">
    <source>
        <dbReference type="ARBA" id="ARBA00023136"/>
    </source>
</evidence>
<dbReference type="InterPro" id="IPR013106">
    <property type="entry name" value="Ig_V-set"/>
</dbReference>
<keyword evidence="4" id="KW-0472">Membrane</keyword>
<name>A0A8C8SSU3_9SAUR</name>
<accession>A0A8C8SSU3</accession>
<dbReference type="SMART" id="SM00406">
    <property type="entry name" value="IGv"/>
    <property type="match status" value="1"/>
</dbReference>
<dbReference type="SUPFAM" id="SSF48726">
    <property type="entry name" value="Immunoglobulin"/>
    <property type="match status" value="1"/>
</dbReference>
<dbReference type="InterPro" id="IPR051117">
    <property type="entry name" value="TRG_var/const_region"/>
</dbReference>
<dbReference type="Ensembl" id="ENSPCET00000025372.1">
    <property type="protein sequence ID" value="ENSPCEP00000024557.1"/>
    <property type="gene ID" value="ENSPCEG00000018552.1"/>
</dbReference>
<keyword evidence="3" id="KW-1133">Transmembrane helix</keyword>
<keyword evidence="5" id="KW-0675">Receptor</keyword>
<reference evidence="8" key="1">
    <citation type="submission" date="2025-05" db="UniProtKB">
        <authorList>
            <consortium name="Ensembl"/>
        </authorList>
    </citation>
    <scope>IDENTIFICATION</scope>
</reference>
<dbReference type="InterPro" id="IPR036179">
    <property type="entry name" value="Ig-like_dom_sf"/>
</dbReference>
<dbReference type="Pfam" id="PF07686">
    <property type="entry name" value="V-set"/>
    <property type="match status" value="1"/>
</dbReference>
<proteinExistence type="predicted"/>
<dbReference type="InterPro" id="IPR013783">
    <property type="entry name" value="Ig-like_fold"/>
</dbReference>
<evidence type="ECO:0000256" key="1">
    <source>
        <dbReference type="ARBA" id="ARBA00004370"/>
    </source>
</evidence>